<sequence>MVNAPRLSSADHTLMHCVGWLANNVSGGEHHVKSISSILRDVLPLANRTLPIVSEFADAGEAILAALASRKGAEHARAMWDAQLLLQRWHADRLARAWEVLQAAEKEGA</sequence>
<gene>
    <name evidence="1" type="ORF">BMG03_00975</name>
</gene>
<organism evidence="1 2">
    <name type="scientific">Thioclava nitratireducens</name>
    <dbReference type="NCBI Taxonomy" id="1915078"/>
    <lineage>
        <taxon>Bacteria</taxon>
        <taxon>Pseudomonadati</taxon>
        <taxon>Pseudomonadota</taxon>
        <taxon>Alphaproteobacteria</taxon>
        <taxon>Rhodobacterales</taxon>
        <taxon>Paracoccaceae</taxon>
        <taxon>Thioclava</taxon>
    </lineage>
</organism>
<evidence type="ECO:0000313" key="2">
    <source>
        <dbReference type="Proteomes" id="UP000185622"/>
    </source>
</evidence>
<accession>A0ABM6ICW7</accession>
<evidence type="ECO:0000313" key="1">
    <source>
        <dbReference type="EMBL" id="AQS46528.1"/>
    </source>
</evidence>
<reference evidence="1 2" key="1">
    <citation type="submission" date="2017-01" db="EMBL/GenBank/DDBJ databases">
        <title>The complete genome sequence of a sulfur-oxidizing marine bacterium Thioclava sp. 25B10_4T.</title>
        <authorList>
            <person name="Liu Y."/>
            <person name="Lai Q."/>
            <person name="Shao Z."/>
        </authorList>
    </citation>
    <scope>NUCLEOTIDE SEQUENCE [LARGE SCALE GENOMIC DNA]</scope>
    <source>
        <strain evidence="1 2">25B10_4</strain>
    </source>
</reference>
<dbReference type="EMBL" id="CP019437">
    <property type="protein sequence ID" value="AQS46528.1"/>
    <property type="molecule type" value="Genomic_DNA"/>
</dbReference>
<proteinExistence type="predicted"/>
<dbReference type="Proteomes" id="UP000185622">
    <property type="component" value="Chromosome"/>
</dbReference>
<dbReference type="RefSeq" id="WP_075775306.1">
    <property type="nucleotide sequence ID" value="NZ_CP019437.1"/>
</dbReference>
<protein>
    <submittedName>
        <fullName evidence="1">Uncharacterized protein</fullName>
    </submittedName>
</protein>
<keyword evidence="2" id="KW-1185">Reference proteome</keyword>
<name>A0ABM6ICW7_9RHOB</name>